<evidence type="ECO:0000259" key="8">
    <source>
        <dbReference type="PROSITE" id="PS50240"/>
    </source>
</evidence>
<dbReference type="InterPro" id="IPR001314">
    <property type="entry name" value="Peptidase_S1A"/>
</dbReference>
<dbReference type="Pfam" id="PF08246">
    <property type="entry name" value="Inhibitor_I29"/>
    <property type="match status" value="1"/>
</dbReference>
<dbReference type="InterPro" id="IPR001254">
    <property type="entry name" value="Trypsin_dom"/>
</dbReference>
<feature type="domain" description="Peptidase S1" evidence="8">
    <location>
        <begin position="97"/>
        <end position="331"/>
    </location>
</feature>
<accession>A0A8X7X930</accession>
<dbReference type="InterPro" id="IPR036055">
    <property type="entry name" value="LDL_receptor-like_sf"/>
</dbReference>
<dbReference type="CDD" id="cd00112">
    <property type="entry name" value="LDLa"/>
    <property type="match status" value="1"/>
</dbReference>
<dbReference type="Pfam" id="PF00057">
    <property type="entry name" value="Ldl_recept_a"/>
    <property type="match status" value="1"/>
</dbReference>
<feature type="disulfide bond" evidence="5">
    <location>
        <begin position="70"/>
        <end position="85"/>
    </location>
</feature>
<dbReference type="InterPro" id="IPR018114">
    <property type="entry name" value="TRYPSIN_HIS"/>
</dbReference>
<sequence>MDPKSSEKVPVIETPQYGCRGANLHAILVASGIFLLTAALILSAVLIAYCPANIFSCQNNECLTKINPQCDNVLDCDDGSDEAQCDCGISLAIANRIVGGMDAYLGQFPWQVSLKLQGIHDCGASIINETWLVSAAHCFDSINDPKQWKALVGATLITGTQSTAKVLNIKSIIIHPSYNSFTADYDVSLLELESPLTFNSYIQPICLPVPSYNFPPGTQCTVTGWGQLSEFNSTQTMMLQKATVKIIDSTMCNSSRVYPGAITSQMMCAGFLAGKIDACQGDSGGPLVYESSGRYFLAGIVSWGIGCAEVNRPGVYTRVTSIQSWIMSYINQPVVNPAKPLMKSMLISRAAALTNTSFSNMISPEDMATPTVNAMTDSTDCGQRPAMNLQRIVGGSSAVLGEWPWQASLQILKRHICGAVLISQRSRNPTRWAVVMGSLNATGKDGVRLPLRRIVVHPEFNRTSMDFDIALLELVTMAPLTNVIQPICLPSSTHVFTKQSECVITGWGAMDEGGKLQTQELQQASVDLISQSECQEAYGGNIESNMMCAGFMEGGTDTCMEQEIYRRMVWEDNLHQIVEHNREYLEGKHSYTKGLNYFSDMVRFCVEDGRPFIPANTPKPPGGAILAAWRSPEDQQGIMDNVGIMHSPAGCHGGHKRELQGGPRTSLCPMTRKFVIGKATGFRIEEKSFYLTRK</sequence>
<evidence type="ECO:0000256" key="2">
    <source>
        <dbReference type="ARBA" id="ARBA00022801"/>
    </source>
</evidence>
<dbReference type="InterPro" id="IPR033116">
    <property type="entry name" value="TRYPSIN_SER"/>
</dbReference>
<feature type="domain" description="Peptidase S1" evidence="8">
    <location>
        <begin position="392"/>
        <end position="629"/>
    </location>
</feature>
<evidence type="ECO:0000313" key="10">
    <source>
        <dbReference type="Proteomes" id="UP000886611"/>
    </source>
</evidence>
<dbReference type="InterPro" id="IPR013201">
    <property type="entry name" value="Prot_inhib_I29"/>
</dbReference>
<dbReference type="CDD" id="cd00190">
    <property type="entry name" value="Tryp_SPc"/>
    <property type="match status" value="2"/>
</dbReference>
<evidence type="ECO:0000256" key="1">
    <source>
        <dbReference type="ARBA" id="ARBA00022670"/>
    </source>
</evidence>
<dbReference type="SMART" id="SM00020">
    <property type="entry name" value="Tryp_SPc"/>
    <property type="match status" value="2"/>
</dbReference>
<name>A0A8X7X930_POLSE</name>
<dbReference type="SUPFAM" id="SSF50494">
    <property type="entry name" value="Trypsin-like serine proteases"/>
    <property type="match status" value="2"/>
</dbReference>
<evidence type="ECO:0000256" key="7">
    <source>
        <dbReference type="SAM" id="Phobius"/>
    </source>
</evidence>
<dbReference type="FunFam" id="2.40.10.10:FF:000003">
    <property type="entry name" value="Transmembrane serine protease 3"/>
    <property type="match status" value="1"/>
</dbReference>
<dbReference type="InterPro" id="IPR009003">
    <property type="entry name" value="Peptidase_S1_PA"/>
</dbReference>
<dbReference type="EMBL" id="JAATIS010003638">
    <property type="protein sequence ID" value="KAG2464585.1"/>
    <property type="molecule type" value="Genomic_DNA"/>
</dbReference>
<dbReference type="InterPro" id="IPR043504">
    <property type="entry name" value="Peptidase_S1_PA_chymotrypsin"/>
</dbReference>
<comment type="caution">
    <text evidence="5">Lacks conserved residue(s) required for the propagation of feature annotation.</text>
</comment>
<feature type="non-terminal residue" evidence="9">
    <location>
        <position position="694"/>
    </location>
</feature>
<evidence type="ECO:0000256" key="5">
    <source>
        <dbReference type="PROSITE-ProRule" id="PRU00124"/>
    </source>
</evidence>
<keyword evidence="4 5" id="KW-1015">Disulfide bond</keyword>
<feature type="transmembrane region" description="Helical" evidence="7">
    <location>
        <begin position="26"/>
        <end position="49"/>
    </location>
</feature>
<evidence type="ECO:0000313" key="9">
    <source>
        <dbReference type="EMBL" id="KAG2464585.1"/>
    </source>
</evidence>
<dbReference type="PROSITE" id="PS00135">
    <property type="entry name" value="TRYPSIN_SER"/>
    <property type="match status" value="1"/>
</dbReference>
<keyword evidence="1 6" id="KW-0645">Protease</keyword>
<keyword evidence="7" id="KW-1133">Transmembrane helix</keyword>
<dbReference type="SUPFAM" id="SSF54001">
    <property type="entry name" value="Cysteine proteinases"/>
    <property type="match status" value="1"/>
</dbReference>
<keyword evidence="10" id="KW-1185">Reference proteome</keyword>
<keyword evidence="2 6" id="KW-0378">Hydrolase</keyword>
<keyword evidence="3 6" id="KW-0720">Serine protease</keyword>
<dbReference type="PROSITE" id="PS00134">
    <property type="entry name" value="TRYPSIN_HIS"/>
    <property type="match status" value="1"/>
</dbReference>
<dbReference type="PROSITE" id="PS50240">
    <property type="entry name" value="TRYPSIN_DOM"/>
    <property type="match status" value="2"/>
</dbReference>
<keyword evidence="7" id="KW-0472">Membrane</keyword>
<feature type="non-terminal residue" evidence="9">
    <location>
        <position position="1"/>
    </location>
</feature>
<dbReference type="PANTHER" id="PTHR24252:SF26">
    <property type="entry name" value="TRANSMEMBRANE SERINE PROTEASE 9"/>
    <property type="match status" value="1"/>
</dbReference>
<dbReference type="Pfam" id="PF00089">
    <property type="entry name" value="Trypsin"/>
    <property type="match status" value="2"/>
</dbReference>
<dbReference type="PRINTS" id="PR00722">
    <property type="entry name" value="CHYMOTRYPSIN"/>
</dbReference>
<proteinExistence type="predicted"/>
<dbReference type="GO" id="GO:0006508">
    <property type="term" value="P:proteolysis"/>
    <property type="evidence" value="ECO:0007669"/>
    <property type="project" value="UniProtKB-KW"/>
</dbReference>
<dbReference type="Gene3D" id="4.10.400.10">
    <property type="entry name" value="Low-density Lipoprotein Receptor"/>
    <property type="match status" value="1"/>
</dbReference>
<reference evidence="9 10" key="1">
    <citation type="journal article" date="2021" name="Cell">
        <title>Tracing the genetic footprints of vertebrate landing in non-teleost ray-finned fishes.</title>
        <authorList>
            <person name="Bi X."/>
            <person name="Wang K."/>
            <person name="Yang L."/>
            <person name="Pan H."/>
            <person name="Jiang H."/>
            <person name="Wei Q."/>
            <person name="Fang M."/>
            <person name="Yu H."/>
            <person name="Zhu C."/>
            <person name="Cai Y."/>
            <person name="He Y."/>
            <person name="Gan X."/>
            <person name="Zeng H."/>
            <person name="Yu D."/>
            <person name="Zhu Y."/>
            <person name="Jiang H."/>
            <person name="Qiu Q."/>
            <person name="Yang H."/>
            <person name="Zhang Y.E."/>
            <person name="Wang W."/>
            <person name="Zhu M."/>
            <person name="He S."/>
            <person name="Zhang G."/>
        </authorList>
    </citation>
    <scope>NUCLEOTIDE SEQUENCE [LARGE SCALE GENOMIC DNA]</scope>
    <source>
        <strain evidence="9">Bchr_013</strain>
    </source>
</reference>
<protein>
    <submittedName>
        <fullName evidence="9">TMPS9 protease</fullName>
    </submittedName>
</protein>
<keyword evidence="7" id="KW-0812">Transmembrane</keyword>
<evidence type="ECO:0000256" key="4">
    <source>
        <dbReference type="ARBA" id="ARBA00023157"/>
    </source>
</evidence>
<dbReference type="SUPFAM" id="SSF57424">
    <property type="entry name" value="LDL receptor-like module"/>
    <property type="match status" value="1"/>
</dbReference>
<dbReference type="AlphaFoldDB" id="A0A8X7X930"/>
<gene>
    <name evidence="9" type="primary">Tmprss9_2</name>
    <name evidence="9" type="ORF">GTO96_0003225</name>
</gene>
<evidence type="ECO:0000256" key="3">
    <source>
        <dbReference type="ARBA" id="ARBA00022825"/>
    </source>
</evidence>
<comment type="caution">
    <text evidence="9">The sequence shown here is derived from an EMBL/GenBank/DDBJ whole genome shotgun (WGS) entry which is preliminary data.</text>
</comment>
<dbReference type="PROSITE" id="PS50068">
    <property type="entry name" value="LDLRA_2"/>
    <property type="match status" value="1"/>
</dbReference>
<dbReference type="PANTHER" id="PTHR24252">
    <property type="entry name" value="ACROSIN-RELATED"/>
    <property type="match status" value="1"/>
</dbReference>
<organism evidence="9 10">
    <name type="scientific">Polypterus senegalus</name>
    <name type="common">Senegal bichir</name>
    <dbReference type="NCBI Taxonomy" id="55291"/>
    <lineage>
        <taxon>Eukaryota</taxon>
        <taxon>Metazoa</taxon>
        <taxon>Chordata</taxon>
        <taxon>Craniata</taxon>
        <taxon>Vertebrata</taxon>
        <taxon>Euteleostomi</taxon>
        <taxon>Actinopterygii</taxon>
        <taxon>Polypteriformes</taxon>
        <taxon>Polypteridae</taxon>
        <taxon>Polypterus</taxon>
    </lineage>
</organism>
<dbReference type="SMART" id="SM00192">
    <property type="entry name" value="LDLa"/>
    <property type="match status" value="1"/>
</dbReference>
<evidence type="ECO:0000256" key="6">
    <source>
        <dbReference type="RuleBase" id="RU363034"/>
    </source>
</evidence>
<dbReference type="Gene3D" id="1.10.287.2250">
    <property type="match status" value="1"/>
</dbReference>
<dbReference type="InterPro" id="IPR002172">
    <property type="entry name" value="LDrepeatLR_classA_rpt"/>
</dbReference>
<dbReference type="GO" id="GO:0004252">
    <property type="term" value="F:serine-type endopeptidase activity"/>
    <property type="evidence" value="ECO:0007669"/>
    <property type="project" value="InterPro"/>
</dbReference>
<dbReference type="Proteomes" id="UP000886611">
    <property type="component" value="Unassembled WGS sequence"/>
</dbReference>
<dbReference type="InterPro" id="IPR038765">
    <property type="entry name" value="Papain-like_cys_pep_sf"/>
</dbReference>
<dbReference type="Gene3D" id="2.40.10.10">
    <property type="entry name" value="Trypsin-like serine proteases"/>
    <property type="match status" value="3"/>
</dbReference>
<feature type="disulfide bond" evidence="5">
    <location>
        <begin position="50"/>
        <end position="62"/>
    </location>
</feature>